<accession>A0AC35ET79</accession>
<evidence type="ECO:0000313" key="2">
    <source>
        <dbReference type="WBParaSite" id="PS1159_v2.g10438.t1"/>
    </source>
</evidence>
<sequence>GVDLLIPNSTIFYDEISGICFGQKKYNLSVKGMPSLPLSNLLLLSSQSTLLQQLCICIKLNWIVLLNGPRLNGKSSVVETLGLLGQSSLKRMRLNKETDASELLGSYEQVLDYKIIEECFDEFCNILENPSVIGLPEEHSRTALKDLKNIEKTDVHKLRCKIIQIAALVNAESQEKLNIIASKLSKVYLRFEWRSSVFVEAYKNGF</sequence>
<evidence type="ECO:0000313" key="1">
    <source>
        <dbReference type="Proteomes" id="UP000887580"/>
    </source>
</evidence>
<protein>
    <submittedName>
        <fullName evidence="2">Uncharacterized protein</fullName>
    </submittedName>
</protein>
<dbReference type="Proteomes" id="UP000887580">
    <property type="component" value="Unplaced"/>
</dbReference>
<proteinExistence type="predicted"/>
<dbReference type="WBParaSite" id="PS1159_v2.g10438.t1">
    <property type="protein sequence ID" value="PS1159_v2.g10438.t1"/>
    <property type="gene ID" value="PS1159_v2.g10438"/>
</dbReference>
<reference evidence="2" key="1">
    <citation type="submission" date="2022-11" db="UniProtKB">
        <authorList>
            <consortium name="WormBaseParasite"/>
        </authorList>
    </citation>
    <scope>IDENTIFICATION</scope>
</reference>
<name>A0AC35ET79_9BILA</name>
<organism evidence="1 2">
    <name type="scientific">Panagrolaimus sp. PS1159</name>
    <dbReference type="NCBI Taxonomy" id="55785"/>
    <lineage>
        <taxon>Eukaryota</taxon>
        <taxon>Metazoa</taxon>
        <taxon>Ecdysozoa</taxon>
        <taxon>Nematoda</taxon>
        <taxon>Chromadorea</taxon>
        <taxon>Rhabditida</taxon>
        <taxon>Tylenchina</taxon>
        <taxon>Panagrolaimomorpha</taxon>
        <taxon>Panagrolaimoidea</taxon>
        <taxon>Panagrolaimidae</taxon>
        <taxon>Panagrolaimus</taxon>
    </lineage>
</organism>